<gene>
    <name evidence="1" type="ORF">MTR67_018774</name>
</gene>
<proteinExistence type="predicted"/>
<protein>
    <submittedName>
        <fullName evidence="1">Uncharacterized protein</fullName>
    </submittedName>
</protein>
<keyword evidence="2" id="KW-1185">Reference proteome</keyword>
<evidence type="ECO:0000313" key="1">
    <source>
        <dbReference type="EMBL" id="WMV25389.1"/>
    </source>
</evidence>
<dbReference type="PANTHER" id="PTHR15140:SF51">
    <property type="entry name" value="LATE BLIGHT RESISTANCE PROTEIN HOMOLOG R1A-3 ISOFORM X1"/>
    <property type="match status" value="1"/>
</dbReference>
<sequence length="113" mass="13040">MIFSRDISLEGTWIPWEVISLLANLPNLEWFYAFAGTNWTLNEDVVFRKLKYLRIVEADLQRWDAGKVFKRGSVETAEGNAEKGHLRRVIPRGFQYLIFEDSKYGATEGIDGP</sequence>
<dbReference type="EMBL" id="CP133615">
    <property type="protein sequence ID" value="WMV25389.1"/>
    <property type="molecule type" value="Genomic_DNA"/>
</dbReference>
<evidence type="ECO:0000313" key="2">
    <source>
        <dbReference type="Proteomes" id="UP001234989"/>
    </source>
</evidence>
<organism evidence="1 2">
    <name type="scientific">Solanum verrucosum</name>
    <dbReference type="NCBI Taxonomy" id="315347"/>
    <lineage>
        <taxon>Eukaryota</taxon>
        <taxon>Viridiplantae</taxon>
        <taxon>Streptophyta</taxon>
        <taxon>Embryophyta</taxon>
        <taxon>Tracheophyta</taxon>
        <taxon>Spermatophyta</taxon>
        <taxon>Magnoliopsida</taxon>
        <taxon>eudicotyledons</taxon>
        <taxon>Gunneridae</taxon>
        <taxon>Pentapetalae</taxon>
        <taxon>asterids</taxon>
        <taxon>lamiids</taxon>
        <taxon>Solanales</taxon>
        <taxon>Solanaceae</taxon>
        <taxon>Solanoideae</taxon>
        <taxon>Solaneae</taxon>
        <taxon>Solanum</taxon>
    </lineage>
</organism>
<accession>A0AAF0TMZ2</accession>
<name>A0AAF0TMZ2_SOLVR</name>
<dbReference type="PANTHER" id="PTHR15140">
    <property type="entry name" value="TUBULIN-SPECIFIC CHAPERONE E"/>
    <property type="match status" value="1"/>
</dbReference>
<dbReference type="Proteomes" id="UP001234989">
    <property type="component" value="Chromosome 4"/>
</dbReference>
<dbReference type="AlphaFoldDB" id="A0AAF0TMZ2"/>
<reference evidence="1" key="1">
    <citation type="submission" date="2023-08" db="EMBL/GenBank/DDBJ databases">
        <title>A de novo genome assembly of Solanum verrucosum Schlechtendal, a Mexican diploid species geographically isolated from the other diploid A-genome species in potato relatives.</title>
        <authorList>
            <person name="Hosaka K."/>
        </authorList>
    </citation>
    <scope>NUCLEOTIDE SEQUENCE</scope>
    <source>
        <tissue evidence="1">Young leaves</tissue>
    </source>
</reference>